<comment type="similarity">
    <text evidence="8">Belongs to the ATPase delta chain family.</text>
</comment>
<keyword evidence="4 8" id="KW-0375">Hydrogen ion transport</keyword>
<evidence type="ECO:0000256" key="3">
    <source>
        <dbReference type="ARBA" id="ARBA00022475"/>
    </source>
</evidence>
<dbReference type="EMBL" id="JBHRZV010000002">
    <property type="protein sequence ID" value="MFC3927067.1"/>
    <property type="molecule type" value="Genomic_DNA"/>
</dbReference>
<dbReference type="HAMAP" id="MF_01416">
    <property type="entry name" value="ATP_synth_delta_bact"/>
    <property type="match status" value="1"/>
</dbReference>
<evidence type="ECO:0000313" key="10">
    <source>
        <dbReference type="Proteomes" id="UP001595807"/>
    </source>
</evidence>
<name>A0ABV8CSL2_9STRE</name>
<organism evidence="9 10">
    <name type="scientific">Streptococcus caprae</name>
    <dbReference type="NCBI Taxonomy" id="1640501"/>
    <lineage>
        <taxon>Bacteria</taxon>
        <taxon>Bacillati</taxon>
        <taxon>Bacillota</taxon>
        <taxon>Bacilli</taxon>
        <taxon>Lactobacillales</taxon>
        <taxon>Streptococcaceae</taxon>
        <taxon>Streptococcus</taxon>
    </lineage>
</organism>
<gene>
    <name evidence="8" type="primary">atpH</name>
    <name evidence="9" type="ORF">ACFORF_00270</name>
</gene>
<evidence type="ECO:0000256" key="6">
    <source>
        <dbReference type="ARBA" id="ARBA00023136"/>
    </source>
</evidence>
<dbReference type="NCBIfam" id="TIGR01145">
    <property type="entry name" value="ATP_synt_delta"/>
    <property type="match status" value="1"/>
</dbReference>
<dbReference type="InterPro" id="IPR026015">
    <property type="entry name" value="ATP_synth_OSCP/delta_N_sf"/>
</dbReference>
<evidence type="ECO:0000256" key="2">
    <source>
        <dbReference type="ARBA" id="ARBA00022448"/>
    </source>
</evidence>
<keyword evidence="8" id="KW-0139">CF(1)</keyword>
<keyword evidence="2 8" id="KW-0813">Transport</keyword>
<evidence type="ECO:0000256" key="1">
    <source>
        <dbReference type="ARBA" id="ARBA00004370"/>
    </source>
</evidence>
<keyword evidence="5 8" id="KW-0406">Ion transport</keyword>
<dbReference type="SUPFAM" id="SSF47928">
    <property type="entry name" value="N-terminal domain of the delta subunit of the F1F0-ATP synthase"/>
    <property type="match status" value="1"/>
</dbReference>
<proteinExistence type="inferred from homology"/>
<dbReference type="PRINTS" id="PR00125">
    <property type="entry name" value="ATPASEDELTA"/>
</dbReference>
<comment type="caution">
    <text evidence="9">The sequence shown here is derived from an EMBL/GenBank/DDBJ whole genome shotgun (WGS) entry which is preliminary data.</text>
</comment>
<comment type="subcellular location">
    <subcellularLocation>
        <location evidence="8">Cell membrane</location>
        <topology evidence="8">Peripheral membrane protein</topology>
    </subcellularLocation>
    <subcellularLocation>
        <location evidence="1">Membrane</location>
    </subcellularLocation>
</comment>
<keyword evidence="3 8" id="KW-1003">Cell membrane</keyword>
<evidence type="ECO:0000256" key="5">
    <source>
        <dbReference type="ARBA" id="ARBA00023065"/>
    </source>
</evidence>
<dbReference type="PANTHER" id="PTHR11910">
    <property type="entry name" value="ATP SYNTHASE DELTA CHAIN"/>
    <property type="match status" value="1"/>
</dbReference>
<dbReference type="Gene3D" id="1.10.520.20">
    <property type="entry name" value="N-terminal domain of the delta subunit of the F1F0-ATP synthase"/>
    <property type="match status" value="1"/>
</dbReference>
<dbReference type="InterPro" id="IPR000711">
    <property type="entry name" value="ATPase_OSCP/dsu"/>
</dbReference>
<dbReference type="Pfam" id="PF00213">
    <property type="entry name" value="OSCP"/>
    <property type="match status" value="1"/>
</dbReference>
<dbReference type="RefSeq" id="WP_380424175.1">
    <property type="nucleotide sequence ID" value="NZ_JBHRZV010000002.1"/>
</dbReference>
<reference evidence="10" key="1">
    <citation type="journal article" date="2019" name="Int. J. Syst. Evol. Microbiol.">
        <title>The Global Catalogue of Microorganisms (GCM) 10K type strain sequencing project: providing services to taxonomists for standard genome sequencing and annotation.</title>
        <authorList>
            <consortium name="The Broad Institute Genomics Platform"/>
            <consortium name="The Broad Institute Genome Sequencing Center for Infectious Disease"/>
            <person name="Wu L."/>
            <person name="Ma J."/>
        </authorList>
    </citation>
    <scope>NUCLEOTIDE SEQUENCE [LARGE SCALE GENOMIC DNA]</scope>
    <source>
        <strain evidence="10">CCUG 67170</strain>
    </source>
</reference>
<accession>A0ABV8CSL2</accession>
<sequence length="177" mass="20476">MNAKDVTLVKKQAHALVTSALEKEQTWPVYEEVDALVKIFKETNLQDVLTSDLIPKSEKIAYVRKLRQSEFHDLNQLMEVFISEDKLPLLLPVFEEVLLEISQTTHVFNIELTTAVPFSLEQKERLREFVEGRFAIQTREIIETIDETLIAGFVVSVNNQIIDTSIRHQLQELKNKL</sequence>
<protein>
    <recommendedName>
        <fullName evidence="8">ATP synthase subunit delta</fullName>
    </recommendedName>
    <alternativeName>
        <fullName evidence="8">ATP synthase F(1) sector subunit delta</fullName>
    </alternativeName>
    <alternativeName>
        <fullName evidence="8">F-type ATPase subunit delta</fullName>
        <shortName evidence="8">F-ATPase subunit delta</shortName>
    </alternativeName>
</protein>
<keyword evidence="6 8" id="KW-0472">Membrane</keyword>
<evidence type="ECO:0000313" key="9">
    <source>
        <dbReference type="EMBL" id="MFC3927067.1"/>
    </source>
</evidence>
<evidence type="ECO:0000256" key="8">
    <source>
        <dbReference type="HAMAP-Rule" id="MF_01416"/>
    </source>
</evidence>
<evidence type="ECO:0000256" key="7">
    <source>
        <dbReference type="ARBA" id="ARBA00023310"/>
    </source>
</evidence>
<comment type="function">
    <text evidence="8">F(1)F(0) ATP synthase produces ATP from ADP in the presence of a proton or sodium gradient. F-type ATPases consist of two structural domains, F(1) containing the extramembraneous catalytic core and F(0) containing the membrane proton channel, linked together by a central stalk and a peripheral stalk. During catalysis, ATP synthesis in the catalytic domain of F(1) is coupled via a rotary mechanism of the central stalk subunits to proton translocation.</text>
</comment>
<dbReference type="Proteomes" id="UP001595807">
    <property type="component" value="Unassembled WGS sequence"/>
</dbReference>
<keyword evidence="7 8" id="KW-0066">ATP synthesis</keyword>
<dbReference type="NCBIfam" id="NF004401">
    <property type="entry name" value="PRK05758.2-1"/>
    <property type="match status" value="1"/>
</dbReference>
<evidence type="ECO:0000256" key="4">
    <source>
        <dbReference type="ARBA" id="ARBA00022781"/>
    </source>
</evidence>
<comment type="function">
    <text evidence="8">This protein is part of the stalk that links CF(0) to CF(1). It either transmits conformational changes from CF(0) to CF(1) or is implicated in proton conduction.</text>
</comment>
<keyword evidence="10" id="KW-1185">Reference proteome</keyword>